<dbReference type="AlphaFoldDB" id="F5ZCY4"/>
<comment type="similarity">
    <text evidence="2">Belongs to the UPF0382 family.</text>
</comment>
<feature type="transmembrane region" description="Helical" evidence="6">
    <location>
        <begin position="96"/>
        <end position="116"/>
    </location>
</feature>
<evidence type="ECO:0000256" key="1">
    <source>
        <dbReference type="ARBA" id="ARBA00004141"/>
    </source>
</evidence>
<gene>
    <name evidence="7" type="ordered locus">ambt_11120</name>
</gene>
<sequence length="152" mass="15640">MSWAGALNKATNNTGSVDQNLSNKQGLNKLWLCAGILLAATAVMLGAFGAHGLKAILAPSALTTFEIGVRYQMYHGLAIVALPALSAYGSPKWLNAVAALFVVGCALFSGSLYLLAVTGNGLFGPITPLGGLCFIIGWIALAVAVFKGKTND</sequence>
<keyword evidence="3 6" id="KW-0812">Transmembrane</keyword>
<accession>F5ZCY4</accession>
<evidence type="ECO:0000256" key="2">
    <source>
        <dbReference type="ARBA" id="ARBA00009694"/>
    </source>
</evidence>
<dbReference type="HOGENOM" id="CLU_096548_3_1_6"/>
<dbReference type="KEGG" id="alt:ambt_11120"/>
<dbReference type="PANTHER" id="PTHR43461:SF1">
    <property type="entry name" value="TRANSMEMBRANE PROTEIN 256"/>
    <property type="match status" value="1"/>
</dbReference>
<feature type="transmembrane region" description="Helical" evidence="6">
    <location>
        <begin position="71"/>
        <end position="89"/>
    </location>
</feature>
<dbReference type="PANTHER" id="PTHR43461">
    <property type="entry name" value="TRANSMEMBRANE PROTEIN 256"/>
    <property type="match status" value="1"/>
</dbReference>
<keyword evidence="5 6" id="KW-0472">Membrane</keyword>
<dbReference type="Pfam" id="PF04241">
    <property type="entry name" value="DUF423"/>
    <property type="match status" value="1"/>
</dbReference>
<evidence type="ECO:0000256" key="5">
    <source>
        <dbReference type="ARBA" id="ARBA00023136"/>
    </source>
</evidence>
<feature type="transmembrane region" description="Helical" evidence="6">
    <location>
        <begin position="122"/>
        <end position="146"/>
    </location>
</feature>
<dbReference type="eggNOG" id="COG2363">
    <property type="taxonomic scope" value="Bacteria"/>
</dbReference>
<dbReference type="InterPro" id="IPR006696">
    <property type="entry name" value="DUF423"/>
</dbReference>
<comment type="subcellular location">
    <subcellularLocation>
        <location evidence="1">Membrane</location>
        <topology evidence="1">Multi-pass membrane protein</topology>
    </subcellularLocation>
</comment>
<organism evidence="7 8">
    <name type="scientific">Alteromonas naphthalenivorans</name>
    <dbReference type="NCBI Taxonomy" id="715451"/>
    <lineage>
        <taxon>Bacteria</taxon>
        <taxon>Pseudomonadati</taxon>
        <taxon>Pseudomonadota</taxon>
        <taxon>Gammaproteobacteria</taxon>
        <taxon>Alteromonadales</taxon>
        <taxon>Alteromonadaceae</taxon>
        <taxon>Alteromonas/Salinimonas group</taxon>
        <taxon>Alteromonas</taxon>
    </lineage>
</organism>
<dbReference type="EMBL" id="CP002339">
    <property type="protein sequence ID" value="AEF03746.1"/>
    <property type="molecule type" value="Genomic_DNA"/>
</dbReference>
<keyword evidence="4 6" id="KW-1133">Transmembrane helix</keyword>
<dbReference type="OrthoDB" id="9802121at2"/>
<feature type="transmembrane region" description="Helical" evidence="6">
    <location>
        <begin position="30"/>
        <end position="51"/>
    </location>
</feature>
<protein>
    <recommendedName>
        <fullName evidence="9">DUF423 domain-containing protein</fullName>
    </recommendedName>
</protein>
<name>F5ZCY4_ALTNA</name>
<keyword evidence="8" id="KW-1185">Reference proteome</keyword>
<dbReference type="GO" id="GO:0005886">
    <property type="term" value="C:plasma membrane"/>
    <property type="evidence" value="ECO:0007669"/>
    <property type="project" value="TreeGrafter"/>
</dbReference>
<reference evidence="7 8" key="1">
    <citation type="journal article" date="2011" name="J. Bacteriol.">
        <title>Complete genome sequence of the polycyclic aromatic hydrocarbon-degrading bacterium Alteromonas sp. strain SN2.</title>
        <authorList>
            <person name="Jin H.M."/>
            <person name="Jeong H."/>
            <person name="Moon E.J."/>
            <person name="Math R.K."/>
            <person name="Lee K."/>
            <person name="Kim H.J."/>
            <person name="Jeon C.O."/>
            <person name="Oh T.K."/>
            <person name="Kim J.F."/>
        </authorList>
    </citation>
    <scope>NUCLEOTIDE SEQUENCE [LARGE SCALE GENOMIC DNA]</scope>
    <source>
        <strain evidence="8">JCM 17741 / KACC 18427 / KCTC 11700BP / SN2</strain>
    </source>
</reference>
<evidence type="ECO:0000256" key="4">
    <source>
        <dbReference type="ARBA" id="ARBA00022989"/>
    </source>
</evidence>
<evidence type="ECO:0000256" key="3">
    <source>
        <dbReference type="ARBA" id="ARBA00022692"/>
    </source>
</evidence>
<evidence type="ECO:0000313" key="7">
    <source>
        <dbReference type="EMBL" id="AEF03746.1"/>
    </source>
</evidence>
<dbReference type="Proteomes" id="UP000000683">
    <property type="component" value="Chromosome"/>
</dbReference>
<evidence type="ECO:0000256" key="6">
    <source>
        <dbReference type="SAM" id="Phobius"/>
    </source>
</evidence>
<proteinExistence type="inferred from homology"/>
<evidence type="ECO:0008006" key="9">
    <source>
        <dbReference type="Google" id="ProtNLM"/>
    </source>
</evidence>
<evidence type="ECO:0000313" key="8">
    <source>
        <dbReference type="Proteomes" id="UP000000683"/>
    </source>
</evidence>